<dbReference type="OrthoDB" id="680642at2759"/>
<keyword evidence="2 3" id="KW-0472">Membrane</keyword>
<sequence>MGSRTVGGLLVFLVENIFGIKGFKAKVILFICKVIINSIVSALGLFFLYLIYFRPYAVRPHVDAAALTSFDIAPGPAGHDSMLRYDLAVNVTFFNDHRIWAIRFNQFSARIYFNGTQLSPPDDTFPKFKGRTRRHRTVCPVLRGRASNVSAAVVEELSRERAQGWLTLDVRLKATLTYIIWPTRYVYYYEYDCWLHFPSNATPAVIGGVKCSKGKRFGLS</sequence>
<evidence type="ECO:0000256" key="2">
    <source>
        <dbReference type="ARBA" id="ARBA00023136"/>
    </source>
</evidence>
<evidence type="ECO:0008006" key="6">
    <source>
        <dbReference type="Google" id="ProtNLM"/>
    </source>
</evidence>
<dbReference type="InterPro" id="IPR044839">
    <property type="entry name" value="NDR1-like"/>
</dbReference>
<evidence type="ECO:0000256" key="3">
    <source>
        <dbReference type="SAM" id="Phobius"/>
    </source>
</evidence>
<reference evidence="4" key="2">
    <citation type="submission" date="2018-10" db="UniProtKB">
        <authorList>
            <consortium name="EnsemblPlants"/>
        </authorList>
    </citation>
    <scope>IDENTIFICATION</scope>
</reference>
<dbReference type="Gramene" id="TraesCAD_scaffold_068962_01G000500.1">
    <property type="protein sequence ID" value="TraesCAD_scaffold_068962_01G000500.1"/>
    <property type="gene ID" value="TraesCAD_scaffold_068962_01G000500"/>
</dbReference>
<proteinExistence type="predicted"/>
<dbReference type="Gramene" id="TraesCS7A03G1367400.1">
    <property type="protein sequence ID" value="TraesCS7A03G1367400.1.CDS"/>
    <property type="gene ID" value="TraesCS7A03G1367400"/>
</dbReference>
<evidence type="ECO:0000313" key="4">
    <source>
        <dbReference type="EnsemblPlants" id="TraesCS7A02G560700.1"/>
    </source>
</evidence>
<evidence type="ECO:0000313" key="5">
    <source>
        <dbReference type="Proteomes" id="UP000019116"/>
    </source>
</evidence>
<keyword evidence="3" id="KW-0812">Transmembrane</keyword>
<reference evidence="4" key="1">
    <citation type="submission" date="2018-08" db="EMBL/GenBank/DDBJ databases">
        <authorList>
            <person name="Rossello M."/>
        </authorList>
    </citation>
    <scope>NUCLEOTIDE SEQUENCE [LARGE SCALE GENOMIC DNA]</scope>
    <source>
        <strain evidence="4">cv. Chinese Spring</strain>
    </source>
</reference>
<dbReference type="GO" id="GO:0009506">
    <property type="term" value="C:plasmodesma"/>
    <property type="evidence" value="ECO:0000318"/>
    <property type="project" value="GO_Central"/>
</dbReference>
<dbReference type="PANTHER" id="PTHR31415:SF82">
    <property type="entry name" value="OS05G0203150 PROTEIN"/>
    <property type="match status" value="1"/>
</dbReference>
<dbReference type="Proteomes" id="UP000019116">
    <property type="component" value="Chromosome 7A"/>
</dbReference>
<dbReference type="AlphaFoldDB" id="A0A3B6RQC0"/>
<name>A0A3B6RQC0_WHEAT</name>
<comment type="subcellular location">
    <subcellularLocation>
        <location evidence="1">Membrane</location>
    </subcellularLocation>
</comment>
<evidence type="ECO:0000256" key="1">
    <source>
        <dbReference type="ARBA" id="ARBA00004370"/>
    </source>
</evidence>
<dbReference type="GO" id="GO:0005886">
    <property type="term" value="C:plasma membrane"/>
    <property type="evidence" value="ECO:0000318"/>
    <property type="project" value="GO_Central"/>
</dbReference>
<dbReference type="Gramene" id="TraesCS7A02G560700.1">
    <property type="protein sequence ID" value="TraesCS7A02G560700.1"/>
    <property type="gene ID" value="TraesCS7A02G560700"/>
</dbReference>
<protein>
    <recommendedName>
        <fullName evidence="6">Late embryogenesis abundant protein LEA-2 subgroup domain-containing protein</fullName>
    </recommendedName>
</protein>
<feature type="transmembrane region" description="Helical" evidence="3">
    <location>
        <begin position="27"/>
        <end position="52"/>
    </location>
</feature>
<dbReference type="PANTHER" id="PTHR31415">
    <property type="entry name" value="OS05G0367900 PROTEIN"/>
    <property type="match status" value="1"/>
</dbReference>
<dbReference type="OMA" id="NDEDHIP"/>
<dbReference type="GO" id="GO:0098542">
    <property type="term" value="P:defense response to other organism"/>
    <property type="evidence" value="ECO:0007669"/>
    <property type="project" value="InterPro"/>
</dbReference>
<accession>A0A3B6RQC0</accession>
<dbReference type="EnsemblPlants" id="TraesCS7A02G560700.1">
    <property type="protein sequence ID" value="TraesCS7A02G560700.1"/>
    <property type="gene ID" value="TraesCS7A02G560700"/>
</dbReference>
<organism evidence="4">
    <name type="scientific">Triticum aestivum</name>
    <name type="common">Wheat</name>
    <dbReference type="NCBI Taxonomy" id="4565"/>
    <lineage>
        <taxon>Eukaryota</taxon>
        <taxon>Viridiplantae</taxon>
        <taxon>Streptophyta</taxon>
        <taxon>Embryophyta</taxon>
        <taxon>Tracheophyta</taxon>
        <taxon>Spermatophyta</taxon>
        <taxon>Magnoliopsida</taxon>
        <taxon>Liliopsida</taxon>
        <taxon>Poales</taxon>
        <taxon>Poaceae</taxon>
        <taxon>BOP clade</taxon>
        <taxon>Pooideae</taxon>
        <taxon>Triticodae</taxon>
        <taxon>Triticeae</taxon>
        <taxon>Triticinae</taxon>
        <taxon>Triticum</taxon>
    </lineage>
</organism>
<keyword evidence="5" id="KW-1185">Reference proteome</keyword>
<keyword evidence="3" id="KW-1133">Transmembrane helix</keyword>